<evidence type="ECO:0000313" key="3">
    <source>
        <dbReference type="EMBL" id="GAP40979.1"/>
    </source>
</evidence>
<evidence type="ECO:0000313" key="4">
    <source>
        <dbReference type="Proteomes" id="UP000053370"/>
    </source>
</evidence>
<dbReference type="CDD" id="cd01949">
    <property type="entry name" value="GGDEF"/>
    <property type="match status" value="1"/>
</dbReference>
<feature type="transmembrane region" description="Helical" evidence="1">
    <location>
        <begin position="42"/>
        <end position="61"/>
    </location>
</feature>
<feature type="transmembrane region" description="Helical" evidence="1">
    <location>
        <begin position="12"/>
        <end position="30"/>
    </location>
</feature>
<feature type="domain" description="GGDEF" evidence="2">
    <location>
        <begin position="102"/>
        <end position="233"/>
    </location>
</feature>
<keyword evidence="4" id="KW-1185">Reference proteome</keyword>
<dbReference type="SMART" id="SM00267">
    <property type="entry name" value="GGDEF"/>
    <property type="match status" value="1"/>
</dbReference>
<dbReference type="AlphaFoldDB" id="A0A0S7BWT3"/>
<dbReference type="STRING" id="1678840.ATC1_13961"/>
<dbReference type="GO" id="GO:1902201">
    <property type="term" value="P:negative regulation of bacterial-type flagellum-dependent cell motility"/>
    <property type="evidence" value="ECO:0007669"/>
    <property type="project" value="TreeGrafter"/>
</dbReference>
<keyword evidence="1" id="KW-0812">Transmembrane</keyword>
<evidence type="ECO:0000259" key="2">
    <source>
        <dbReference type="PROSITE" id="PS50887"/>
    </source>
</evidence>
<organism evidence="3">
    <name type="scientific">Flexilinea flocculi</name>
    <dbReference type="NCBI Taxonomy" id="1678840"/>
    <lineage>
        <taxon>Bacteria</taxon>
        <taxon>Bacillati</taxon>
        <taxon>Chloroflexota</taxon>
        <taxon>Anaerolineae</taxon>
        <taxon>Anaerolineales</taxon>
        <taxon>Anaerolineaceae</taxon>
        <taxon>Flexilinea</taxon>
    </lineage>
</organism>
<protein>
    <submittedName>
        <fullName evidence="3">Protein containing diguanylate cyclase (GGDEF) domain</fullName>
    </submittedName>
</protein>
<reference evidence="3" key="1">
    <citation type="journal article" date="2015" name="Genome Announc.">
        <title>Draft Genome Sequence of Anaerolineae Strain TC1, a Novel Isolate from a Methanogenic Wastewater Treatment System.</title>
        <authorList>
            <person name="Matsuura N."/>
            <person name="Tourlousse D.M."/>
            <person name="Sun L."/>
            <person name="Toyonaga M."/>
            <person name="Kuroda K."/>
            <person name="Ohashi A."/>
            <person name="Cruz R."/>
            <person name="Yamaguchi T."/>
            <person name="Sekiguchi Y."/>
        </authorList>
    </citation>
    <scope>NUCLEOTIDE SEQUENCE [LARGE SCALE GENOMIC DNA]</scope>
    <source>
        <strain evidence="3">TC1</strain>
    </source>
</reference>
<dbReference type="FunFam" id="3.30.70.270:FF:000001">
    <property type="entry name" value="Diguanylate cyclase domain protein"/>
    <property type="match status" value="1"/>
</dbReference>
<dbReference type="NCBIfam" id="TIGR00254">
    <property type="entry name" value="GGDEF"/>
    <property type="match status" value="1"/>
</dbReference>
<dbReference type="InterPro" id="IPR000160">
    <property type="entry name" value="GGDEF_dom"/>
</dbReference>
<dbReference type="Pfam" id="PF00990">
    <property type="entry name" value="GGDEF"/>
    <property type="match status" value="1"/>
</dbReference>
<sequence length="234" mass="27021">MPFGFIDYPHRMNRFVAFWFVVHTILAFYFKPKYALDDTINCLCFAILGCFLGNIMVWVRLESYEARRLLTIEKETDVLTGLSNRRKLFEILANLETANIEKPSGIMMIDIDHFKEFNDNYGHTAGDRYLNSFGKVLNAYTQNFRLHFYRYGGEEFVALAYGFDENKLLSIAENLRIAIQNMEMDGYRKTVSIGVAYCGNQPVQNYEKIIDQADNAVYAAKHSGRNTVCLAFTN</sequence>
<dbReference type="PANTHER" id="PTHR45138:SF9">
    <property type="entry name" value="DIGUANYLATE CYCLASE DGCM-RELATED"/>
    <property type="match status" value="1"/>
</dbReference>
<dbReference type="InterPro" id="IPR050469">
    <property type="entry name" value="Diguanylate_Cyclase"/>
</dbReference>
<dbReference type="Gene3D" id="3.30.70.270">
    <property type="match status" value="1"/>
</dbReference>
<dbReference type="SUPFAM" id="SSF55073">
    <property type="entry name" value="Nucleotide cyclase"/>
    <property type="match status" value="1"/>
</dbReference>
<dbReference type="InterPro" id="IPR043128">
    <property type="entry name" value="Rev_trsase/Diguanyl_cyclase"/>
</dbReference>
<evidence type="ECO:0000256" key="1">
    <source>
        <dbReference type="SAM" id="Phobius"/>
    </source>
</evidence>
<keyword evidence="1" id="KW-0472">Membrane</keyword>
<dbReference type="GO" id="GO:0005886">
    <property type="term" value="C:plasma membrane"/>
    <property type="evidence" value="ECO:0007669"/>
    <property type="project" value="TreeGrafter"/>
</dbReference>
<proteinExistence type="predicted"/>
<name>A0A0S7BWT3_9CHLR</name>
<dbReference type="Proteomes" id="UP000053370">
    <property type="component" value="Unassembled WGS sequence"/>
</dbReference>
<dbReference type="GO" id="GO:0052621">
    <property type="term" value="F:diguanylate cyclase activity"/>
    <property type="evidence" value="ECO:0007669"/>
    <property type="project" value="TreeGrafter"/>
</dbReference>
<gene>
    <name evidence="3" type="ORF">ATC1_13961</name>
</gene>
<dbReference type="GO" id="GO:0043709">
    <property type="term" value="P:cell adhesion involved in single-species biofilm formation"/>
    <property type="evidence" value="ECO:0007669"/>
    <property type="project" value="TreeGrafter"/>
</dbReference>
<dbReference type="InterPro" id="IPR029787">
    <property type="entry name" value="Nucleotide_cyclase"/>
</dbReference>
<dbReference type="PANTHER" id="PTHR45138">
    <property type="entry name" value="REGULATORY COMPONENTS OF SENSORY TRANSDUCTION SYSTEM"/>
    <property type="match status" value="1"/>
</dbReference>
<accession>A0A0S7BWT3</accession>
<keyword evidence="1" id="KW-1133">Transmembrane helix</keyword>
<dbReference type="EMBL" id="DF968181">
    <property type="protein sequence ID" value="GAP40979.1"/>
    <property type="molecule type" value="Genomic_DNA"/>
</dbReference>
<dbReference type="PROSITE" id="PS50887">
    <property type="entry name" value="GGDEF"/>
    <property type="match status" value="1"/>
</dbReference>